<organism evidence="1 2">
    <name type="scientific">Melastoma candidum</name>
    <dbReference type="NCBI Taxonomy" id="119954"/>
    <lineage>
        <taxon>Eukaryota</taxon>
        <taxon>Viridiplantae</taxon>
        <taxon>Streptophyta</taxon>
        <taxon>Embryophyta</taxon>
        <taxon>Tracheophyta</taxon>
        <taxon>Spermatophyta</taxon>
        <taxon>Magnoliopsida</taxon>
        <taxon>eudicotyledons</taxon>
        <taxon>Gunneridae</taxon>
        <taxon>Pentapetalae</taxon>
        <taxon>rosids</taxon>
        <taxon>malvids</taxon>
        <taxon>Myrtales</taxon>
        <taxon>Melastomataceae</taxon>
        <taxon>Melastomatoideae</taxon>
        <taxon>Melastomateae</taxon>
        <taxon>Melastoma</taxon>
    </lineage>
</organism>
<accession>A0ACB9SFV9</accession>
<proteinExistence type="predicted"/>
<protein>
    <submittedName>
        <fullName evidence="1">Uncharacterized protein</fullName>
    </submittedName>
</protein>
<comment type="caution">
    <text evidence="1">The sequence shown here is derived from an EMBL/GenBank/DDBJ whole genome shotgun (WGS) entry which is preliminary data.</text>
</comment>
<keyword evidence="2" id="KW-1185">Reference proteome</keyword>
<reference evidence="2" key="1">
    <citation type="journal article" date="2023" name="Front. Plant Sci.">
        <title>Chromosomal-level genome assembly of Melastoma candidum provides insights into trichome evolution.</title>
        <authorList>
            <person name="Zhong Y."/>
            <person name="Wu W."/>
            <person name="Sun C."/>
            <person name="Zou P."/>
            <person name="Liu Y."/>
            <person name="Dai S."/>
            <person name="Zhou R."/>
        </authorList>
    </citation>
    <scope>NUCLEOTIDE SEQUENCE [LARGE SCALE GENOMIC DNA]</scope>
</reference>
<dbReference type="EMBL" id="CM042880">
    <property type="protein sequence ID" value="KAI4388941.1"/>
    <property type="molecule type" value="Genomic_DNA"/>
</dbReference>
<evidence type="ECO:0000313" key="1">
    <source>
        <dbReference type="EMBL" id="KAI4388941.1"/>
    </source>
</evidence>
<dbReference type="Proteomes" id="UP001057402">
    <property type="component" value="Chromosome 1"/>
</dbReference>
<sequence>MNMTAYLDIVFTVSSEHQISAPARLVTCWSRTLTSYTNLHFARRDSSVVVVVMVDWRLVRWAPHFDH</sequence>
<name>A0ACB9SFV9_9MYRT</name>
<gene>
    <name evidence="1" type="ORF">MLD38_001226</name>
</gene>
<evidence type="ECO:0000313" key="2">
    <source>
        <dbReference type="Proteomes" id="UP001057402"/>
    </source>
</evidence>